<dbReference type="PANTHER" id="PTHR30373">
    <property type="entry name" value="UPF0603 PROTEIN YGCG"/>
    <property type="match status" value="1"/>
</dbReference>
<sequence>MKKILALLLLLLLLVTPALADGNRVIDDADVLSASDEAALEQAITLIREKYQFDVVLLTKTSIDGKTPRYYAGDYYDDGGFGYGDKHDGIILLLVTGAGVGNRDYTIVNTGRGEKIFDDDAMYEIEDAMLPYLRASNFSAGMAKFVSGVEARLEYMTPKNRTTRAAVIIFGAGLVIGLIVALILKGQMKTVRRKINAQSYIRDGSFNLNRVQDIYLYTTTTRRKIETSSSGGGHGGGGFTGSSGTHHTSHSGKF</sequence>
<feature type="region of interest" description="Disordered" evidence="1">
    <location>
        <begin position="225"/>
        <end position="254"/>
    </location>
</feature>
<evidence type="ECO:0000259" key="4">
    <source>
        <dbReference type="Pfam" id="PF04536"/>
    </source>
</evidence>
<feature type="signal peptide" evidence="3">
    <location>
        <begin position="1"/>
        <end position="20"/>
    </location>
</feature>
<feature type="compositionally biased region" description="Gly residues" evidence="1">
    <location>
        <begin position="230"/>
        <end position="241"/>
    </location>
</feature>
<protein>
    <recommendedName>
        <fullName evidence="4">TPM domain-containing protein</fullName>
    </recommendedName>
</protein>
<proteinExistence type="predicted"/>
<evidence type="ECO:0000313" key="5">
    <source>
        <dbReference type="EMBL" id="AIF26241.1"/>
    </source>
</evidence>
<dbReference type="AlphaFoldDB" id="A0A0B4N1H9"/>
<evidence type="ECO:0000256" key="3">
    <source>
        <dbReference type="SAM" id="SignalP"/>
    </source>
</evidence>
<name>A0A0B4N1H9_9BACT</name>
<evidence type="ECO:0000256" key="1">
    <source>
        <dbReference type="SAM" id="MobiDB-lite"/>
    </source>
</evidence>
<evidence type="ECO:0000256" key="2">
    <source>
        <dbReference type="SAM" id="Phobius"/>
    </source>
</evidence>
<dbReference type="InterPro" id="IPR007621">
    <property type="entry name" value="TPM_dom"/>
</dbReference>
<keyword evidence="2" id="KW-0812">Transmembrane</keyword>
<dbReference type="Gene3D" id="3.10.310.50">
    <property type="match status" value="1"/>
</dbReference>
<dbReference type="PANTHER" id="PTHR30373:SF2">
    <property type="entry name" value="UPF0603 PROTEIN YGCG"/>
    <property type="match status" value="1"/>
</dbReference>
<keyword evidence="2" id="KW-1133">Transmembrane helix</keyword>
<organism evidence="5">
    <name type="scientific">uncultured bacterium Lq_007_G03</name>
    <dbReference type="NCBI Taxonomy" id="1489288"/>
    <lineage>
        <taxon>Bacteria</taxon>
        <taxon>environmental samples</taxon>
    </lineage>
</organism>
<dbReference type="EMBL" id="KJ631403">
    <property type="protein sequence ID" value="AIF26241.1"/>
    <property type="molecule type" value="Genomic_DNA"/>
</dbReference>
<dbReference type="Pfam" id="PF04536">
    <property type="entry name" value="TPM_phosphatase"/>
    <property type="match status" value="1"/>
</dbReference>
<accession>A0A0B4N1H9</accession>
<feature type="transmembrane region" description="Helical" evidence="2">
    <location>
        <begin position="165"/>
        <end position="184"/>
    </location>
</feature>
<keyword evidence="3" id="KW-0732">Signal</keyword>
<keyword evidence="2" id="KW-0472">Membrane</keyword>
<feature type="chain" id="PRO_5002094304" description="TPM domain-containing protein" evidence="3">
    <location>
        <begin position="21"/>
        <end position="254"/>
    </location>
</feature>
<feature type="domain" description="TPM" evidence="4">
    <location>
        <begin position="25"/>
        <end position="151"/>
    </location>
</feature>
<reference evidence="5" key="1">
    <citation type="submission" date="2014-03" db="EMBL/GenBank/DDBJ databases">
        <title>A sequence of cellulolytic fosmid clone of goat rumen metagenome.</title>
        <authorList>
            <person name="Lee K.-T."/>
            <person name="Kim J.-Y."/>
            <person name="Kim Y.-J."/>
            <person name="Ahn J.-H."/>
            <person name="Park M.-N."/>
            <person name="Kim J.-H."/>
            <person name="Kim T.-H."/>
        </authorList>
    </citation>
    <scope>NUCLEOTIDE SEQUENCE</scope>
</reference>